<dbReference type="Gene3D" id="4.10.240.10">
    <property type="entry name" value="Zn(2)-C6 fungal-type DNA-binding domain"/>
    <property type="match status" value="1"/>
</dbReference>
<gene>
    <name evidence="5" type="ORF">P280DRAFT_436975</name>
</gene>
<protein>
    <recommendedName>
        <fullName evidence="4">Zn(2)-C6 fungal-type domain-containing protein</fullName>
    </recommendedName>
</protein>
<reference evidence="5" key="1">
    <citation type="journal article" date="2020" name="Stud. Mycol.">
        <title>101 Dothideomycetes genomes: a test case for predicting lifestyles and emergence of pathogens.</title>
        <authorList>
            <person name="Haridas S."/>
            <person name="Albert R."/>
            <person name="Binder M."/>
            <person name="Bloem J."/>
            <person name="Labutti K."/>
            <person name="Salamov A."/>
            <person name="Andreopoulos B."/>
            <person name="Baker S."/>
            <person name="Barry K."/>
            <person name="Bills G."/>
            <person name="Bluhm B."/>
            <person name="Cannon C."/>
            <person name="Castanera R."/>
            <person name="Culley D."/>
            <person name="Daum C."/>
            <person name="Ezra D."/>
            <person name="Gonzalez J."/>
            <person name="Henrissat B."/>
            <person name="Kuo A."/>
            <person name="Liang C."/>
            <person name="Lipzen A."/>
            <person name="Lutzoni F."/>
            <person name="Magnuson J."/>
            <person name="Mondo S."/>
            <person name="Nolan M."/>
            <person name="Ohm R."/>
            <person name="Pangilinan J."/>
            <person name="Park H.-J."/>
            <person name="Ramirez L."/>
            <person name="Alfaro M."/>
            <person name="Sun H."/>
            <person name="Tritt A."/>
            <person name="Yoshinaga Y."/>
            <person name="Zwiers L.-H."/>
            <person name="Turgeon B."/>
            <person name="Goodwin S."/>
            <person name="Spatafora J."/>
            <person name="Crous P."/>
            <person name="Grigoriev I."/>
        </authorList>
    </citation>
    <scope>NUCLEOTIDE SEQUENCE</scope>
    <source>
        <strain evidence="5">CBS 473.64</strain>
    </source>
</reference>
<dbReference type="SMART" id="SM00906">
    <property type="entry name" value="Fungal_trans"/>
    <property type="match status" value="1"/>
</dbReference>
<dbReference type="SUPFAM" id="SSF57701">
    <property type="entry name" value="Zn2/Cys6 DNA-binding domain"/>
    <property type="match status" value="1"/>
</dbReference>
<dbReference type="InterPro" id="IPR036864">
    <property type="entry name" value="Zn2-C6_fun-type_DNA-bd_sf"/>
</dbReference>
<dbReference type="Pfam" id="PF00172">
    <property type="entry name" value="Zn_clus"/>
    <property type="match status" value="1"/>
</dbReference>
<dbReference type="CDD" id="cd00067">
    <property type="entry name" value="GAL4"/>
    <property type="match status" value="1"/>
</dbReference>
<dbReference type="SMART" id="SM00066">
    <property type="entry name" value="GAL4"/>
    <property type="match status" value="1"/>
</dbReference>
<dbReference type="OrthoDB" id="103819at2759"/>
<evidence type="ECO:0000256" key="3">
    <source>
        <dbReference type="SAM" id="MobiDB-lite"/>
    </source>
</evidence>
<dbReference type="InterPro" id="IPR050987">
    <property type="entry name" value="AtrR-like"/>
</dbReference>
<evidence type="ECO:0000256" key="2">
    <source>
        <dbReference type="ARBA" id="ARBA00023242"/>
    </source>
</evidence>
<dbReference type="Proteomes" id="UP000799753">
    <property type="component" value="Unassembled WGS sequence"/>
</dbReference>
<evidence type="ECO:0000259" key="4">
    <source>
        <dbReference type="PROSITE" id="PS50048"/>
    </source>
</evidence>
<feature type="region of interest" description="Disordered" evidence="3">
    <location>
        <begin position="97"/>
        <end position="126"/>
    </location>
</feature>
<dbReference type="PANTHER" id="PTHR46910:SF5">
    <property type="entry name" value="ZN(II)2CYS6 TRANSCRIPTION FACTOR (EUROFUNG)"/>
    <property type="match status" value="1"/>
</dbReference>
<proteinExistence type="predicted"/>
<keyword evidence="1" id="KW-0479">Metal-binding</keyword>
<organism evidence="5 6">
    <name type="scientific">Massarina eburnea CBS 473.64</name>
    <dbReference type="NCBI Taxonomy" id="1395130"/>
    <lineage>
        <taxon>Eukaryota</taxon>
        <taxon>Fungi</taxon>
        <taxon>Dikarya</taxon>
        <taxon>Ascomycota</taxon>
        <taxon>Pezizomycotina</taxon>
        <taxon>Dothideomycetes</taxon>
        <taxon>Pleosporomycetidae</taxon>
        <taxon>Pleosporales</taxon>
        <taxon>Massarineae</taxon>
        <taxon>Massarinaceae</taxon>
        <taxon>Massarina</taxon>
    </lineage>
</organism>
<dbReference type="Pfam" id="PF04082">
    <property type="entry name" value="Fungal_trans"/>
    <property type="match status" value="1"/>
</dbReference>
<keyword evidence="6" id="KW-1185">Reference proteome</keyword>
<dbReference type="GO" id="GO:0008270">
    <property type="term" value="F:zinc ion binding"/>
    <property type="evidence" value="ECO:0007669"/>
    <property type="project" value="InterPro"/>
</dbReference>
<dbReference type="GO" id="GO:0000981">
    <property type="term" value="F:DNA-binding transcription factor activity, RNA polymerase II-specific"/>
    <property type="evidence" value="ECO:0007669"/>
    <property type="project" value="InterPro"/>
</dbReference>
<accession>A0A6A6RJH5</accession>
<dbReference type="InterPro" id="IPR001138">
    <property type="entry name" value="Zn2Cys6_DnaBD"/>
</dbReference>
<dbReference type="CDD" id="cd12148">
    <property type="entry name" value="fungal_TF_MHR"/>
    <property type="match status" value="1"/>
</dbReference>
<feature type="domain" description="Zn(2)-C6 fungal-type" evidence="4">
    <location>
        <begin position="17"/>
        <end position="46"/>
    </location>
</feature>
<dbReference type="PROSITE" id="PS50048">
    <property type="entry name" value="ZN2_CY6_FUNGAL_2"/>
    <property type="match status" value="1"/>
</dbReference>
<dbReference type="PROSITE" id="PS00463">
    <property type="entry name" value="ZN2_CY6_FUNGAL_1"/>
    <property type="match status" value="1"/>
</dbReference>
<name>A0A6A6RJH5_9PLEO</name>
<dbReference type="AlphaFoldDB" id="A0A6A6RJH5"/>
<dbReference type="GO" id="GO:0003677">
    <property type="term" value="F:DNA binding"/>
    <property type="evidence" value="ECO:0007669"/>
    <property type="project" value="InterPro"/>
</dbReference>
<dbReference type="GO" id="GO:0006351">
    <property type="term" value="P:DNA-templated transcription"/>
    <property type="evidence" value="ECO:0007669"/>
    <property type="project" value="InterPro"/>
</dbReference>
<evidence type="ECO:0000313" key="5">
    <source>
        <dbReference type="EMBL" id="KAF2635490.1"/>
    </source>
</evidence>
<evidence type="ECO:0000256" key="1">
    <source>
        <dbReference type="ARBA" id="ARBA00022723"/>
    </source>
</evidence>
<dbReference type="EMBL" id="MU006806">
    <property type="protein sequence ID" value="KAF2635490.1"/>
    <property type="molecule type" value="Genomic_DNA"/>
</dbReference>
<dbReference type="InterPro" id="IPR007219">
    <property type="entry name" value="XnlR_reg_dom"/>
</dbReference>
<evidence type="ECO:0000313" key="6">
    <source>
        <dbReference type="Proteomes" id="UP000799753"/>
    </source>
</evidence>
<keyword evidence="2" id="KW-0539">Nucleus</keyword>
<dbReference type="PANTHER" id="PTHR46910">
    <property type="entry name" value="TRANSCRIPTION FACTOR PDR1"/>
    <property type="match status" value="1"/>
</dbReference>
<sequence length="756" mass="84469">MENKDEDGGDGVRVQRACDPCRSRKIRCDRGVPCSNCRSSKLTCVTTAAASKPQRQRVHISEEYERKIDRIEDRLTGIERILESLAVKLGNLDLLKDSPDHSTQSRSHKQSSGRGPSDTTPAPFEGETTINRQSEFARELLEQAVGNTPSIGQNVEIKDALASLQEMVTRQGQFTNAMPVSIVQPFFNKSLADIDVSQLEKPPWDAANDLIEKASVYPTMSFAVVFPFLQLKNMRDIFKETFLHPGDATVCRRILVFGVLYNLFLEFGSYPVLESRVEGYRQYAQNCKTHLEISISQLDLYVPATYENILALLLASTFAIEMCKPSLCWLLITNAASLAQNLGYHRIQTMINDTEDERNAKINAFWFIYMMDKTLSLRLGRASVIQDWDMSLPYPSMESDHARFGSLVQMGARGSSMLIYWIRVGQIQGQVYERLFSPAAFCKSREERTQTATELVGALNRRWAERGEMTKLTFPGPFADIGDIFHLADLVMHHSTCAMIQRAVSPDNVVFDQDCLESARAALVAHQLCHKQFNVEGNEDLWSGYIHWSILQAPFTPFIVIFCNVVLHYDPNDLNSLADFVYSLESCRTISEGADKLYKMCHLFLQVAKLYVEAKAKESSTPPSALRTETSHHSANGILMEPGTEERTSNQNQSPPSGFGVDINTMNQFDPYLSALGLMPNSAWPVAGFPQMGAGTVPEAFNQAQGFDAGLAAGGVGVGMTPQGGYNQNNVQDWFSGSRYLMNLMEDDIQMPDFSL</sequence>